<dbReference type="InterPro" id="IPR013249">
    <property type="entry name" value="RNA_pol_sigma70_r4_t2"/>
</dbReference>
<keyword evidence="4" id="KW-0804">Transcription</keyword>
<dbReference type="InterPro" id="IPR014284">
    <property type="entry name" value="RNA_pol_sigma-70_dom"/>
</dbReference>
<name>A0ABN1ITG5_9CLOT</name>
<organism evidence="7 8">
    <name type="scientific">Clostridium malenominatum</name>
    <dbReference type="NCBI Taxonomy" id="1539"/>
    <lineage>
        <taxon>Bacteria</taxon>
        <taxon>Bacillati</taxon>
        <taxon>Bacillota</taxon>
        <taxon>Clostridia</taxon>
        <taxon>Eubacteriales</taxon>
        <taxon>Clostridiaceae</taxon>
        <taxon>Clostridium</taxon>
    </lineage>
</organism>
<dbReference type="NCBIfam" id="TIGR02937">
    <property type="entry name" value="sigma70-ECF"/>
    <property type="match status" value="1"/>
</dbReference>
<dbReference type="InterPro" id="IPR014300">
    <property type="entry name" value="RNA_pol_sigma-V"/>
</dbReference>
<dbReference type="PANTHER" id="PTHR43133:SF51">
    <property type="entry name" value="RNA POLYMERASE SIGMA FACTOR"/>
    <property type="match status" value="1"/>
</dbReference>
<dbReference type="InterPro" id="IPR039425">
    <property type="entry name" value="RNA_pol_sigma-70-like"/>
</dbReference>
<accession>A0ABN1ITG5</accession>
<dbReference type="Pfam" id="PF08281">
    <property type="entry name" value="Sigma70_r4_2"/>
    <property type="match status" value="1"/>
</dbReference>
<dbReference type="Proteomes" id="UP001500339">
    <property type="component" value="Unassembled WGS sequence"/>
</dbReference>
<evidence type="ECO:0000313" key="7">
    <source>
        <dbReference type="EMBL" id="GAA0720987.1"/>
    </source>
</evidence>
<dbReference type="InterPro" id="IPR007627">
    <property type="entry name" value="RNA_pol_sigma70_r2"/>
</dbReference>
<proteinExistence type="inferred from homology"/>
<evidence type="ECO:0000256" key="4">
    <source>
        <dbReference type="ARBA" id="ARBA00023163"/>
    </source>
</evidence>
<dbReference type="InterPro" id="IPR013325">
    <property type="entry name" value="RNA_pol_sigma_r2"/>
</dbReference>
<protein>
    <submittedName>
        <fullName evidence="7">Sigma-70 family RNA polymerase sigma factor</fullName>
    </submittedName>
</protein>
<evidence type="ECO:0000256" key="3">
    <source>
        <dbReference type="ARBA" id="ARBA00023082"/>
    </source>
</evidence>
<keyword evidence="2" id="KW-0805">Transcription regulation</keyword>
<evidence type="ECO:0000259" key="6">
    <source>
        <dbReference type="Pfam" id="PF08281"/>
    </source>
</evidence>
<evidence type="ECO:0000313" key="8">
    <source>
        <dbReference type="Proteomes" id="UP001500339"/>
    </source>
</evidence>
<dbReference type="PANTHER" id="PTHR43133">
    <property type="entry name" value="RNA POLYMERASE ECF-TYPE SIGMA FACTO"/>
    <property type="match status" value="1"/>
</dbReference>
<dbReference type="SUPFAM" id="SSF88659">
    <property type="entry name" value="Sigma3 and sigma4 domains of RNA polymerase sigma factors"/>
    <property type="match status" value="1"/>
</dbReference>
<dbReference type="NCBIfam" id="TIGR02954">
    <property type="entry name" value="Sig70_famx3"/>
    <property type="match status" value="1"/>
</dbReference>
<comment type="caution">
    <text evidence="7">The sequence shown here is derived from an EMBL/GenBank/DDBJ whole genome shotgun (WGS) entry which is preliminary data.</text>
</comment>
<dbReference type="Gene3D" id="1.10.1740.10">
    <property type="match status" value="1"/>
</dbReference>
<reference evidence="7 8" key="1">
    <citation type="journal article" date="2019" name="Int. J. Syst. Evol. Microbiol.">
        <title>The Global Catalogue of Microorganisms (GCM) 10K type strain sequencing project: providing services to taxonomists for standard genome sequencing and annotation.</title>
        <authorList>
            <consortium name="The Broad Institute Genomics Platform"/>
            <consortium name="The Broad Institute Genome Sequencing Center for Infectious Disease"/>
            <person name="Wu L."/>
            <person name="Ma J."/>
        </authorList>
    </citation>
    <scope>NUCLEOTIDE SEQUENCE [LARGE SCALE GENOMIC DNA]</scope>
    <source>
        <strain evidence="7 8">JCM 1405</strain>
    </source>
</reference>
<comment type="similarity">
    <text evidence="1">Belongs to the sigma-70 factor family. ECF subfamily.</text>
</comment>
<dbReference type="InterPro" id="IPR013324">
    <property type="entry name" value="RNA_pol_sigma_r3/r4-like"/>
</dbReference>
<evidence type="ECO:0000256" key="1">
    <source>
        <dbReference type="ARBA" id="ARBA00010641"/>
    </source>
</evidence>
<evidence type="ECO:0000256" key="2">
    <source>
        <dbReference type="ARBA" id="ARBA00023015"/>
    </source>
</evidence>
<dbReference type="Gene3D" id="1.10.10.10">
    <property type="entry name" value="Winged helix-like DNA-binding domain superfamily/Winged helix DNA-binding domain"/>
    <property type="match status" value="1"/>
</dbReference>
<keyword evidence="3" id="KW-0731">Sigma factor</keyword>
<keyword evidence="8" id="KW-1185">Reference proteome</keyword>
<feature type="domain" description="RNA polymerase sigma factor 70 region 4 type 2" evidence="6">
    <location>
        <begin position="110"/>
        <end position="160"/>
    </location>
</feature>
<dbReference type="SUPFAM" id="SSF88946">
    <property type="entry name" value="Sigma2 domain of RNA polymerase sigma factors"/>
    <property type="match status" value="1"/>
</dbReference>
<evidence type="ECO:0000259" key="5">
    <source>
        <dbReference type="Pfam" id="PF04542"/>
    </source>
</evidence>
<gene>
    <name evidence="7" type="ORF">GCM10008905_10840</name>
</gene>
<feature type="domain" description="RNA polymerase sigma-70 region 2" evidence="5">
    <location>
        <begin position="21"/>
        <end position="88"/>
    </location>
</feature>
<dbReference type="Pfam" id="PF04542">
    <property type="entry name" value="Sigma70_r2"/>
    <property type="match status" value="1"/>
</dbReference>
<dbReference type="EMBL" id="BAAACF010000001">
    <property type="protein sequence ID" value="GAA0720987.1"/>
    <property type="molecule type" value="Genomic_DNA"/>
</dbReference>
<dbReference type="InterPro" id="IPR036388">
    <property type="entry name" value="WH-like_DNA-bd_sf"/>
</dbReference>
<sequence>MCDEDLIKAAKRGDDEAFYKLISAHKDKLYNIAYCYLKNEQDALEAIQEVTCRAYVTLNRLKEPKYFTTWLTRIIINYCIDEQKRKNRVVFIHEESATHCNNIYEDNLVLQSAIEELEPKYKKVIILKYFQDMTLAAIAKVMDCPEGTIKTWNYRALKQLRELLDKGGNGSV</sequence>
<dbReference type="CDD" id="cd06171">
    <property type="entry name" value="Sigma70_r4"/>
    <property type="match status" value="1"/>
</dbReference>
<dbReference type="RefSeq" id="WP_343767501.1">
    <property type="nucleotide sequence ID" value="NZ_BAAACF010000001.1"/>
</dbReference>